<dbReference type="PANTHER" id="PTHR46126:SF1">
    <property type="entry name" value="DYNACTIN SUBUNIT 5"/>
    <property type="match status" value="1"/>
</dbReference>
<sequence>MSDWLETATGNRISRAARLLGTDKISIGGNCSINENVLISGDVTLNEPKQQYAIQFGKYCYLGSNCQIIPPILKKAADSDSETLHGPQSIGAYVIIGQNSIIKSSNIGNRVLIEENSILEDLSIVYECCVIREGTIIPPKMVIPPYSEVSGIPGKDFQIRSLHNSYKKSIEIEAKQLQILG</sequence>
<dbReference type="Proteomes" id="UP000694255">
    <property type="component" value="Unassembled WGS sequence"/>
</dbReference>
<evidence type="ECO:0000256" key="3">
    <source>
        <dbReference type="ARBA" id="ARBA00023212"/>
    </source>
</evidence>
<name>A0A8J5QT87_9ASCO</name>
<keyword evidence="5" id="KW-1185">Reference proteome</keyword>
<dbReference type="RefSeq" id="XP_049262523.1">
    <property type="nucleotide sequence ID" value="XM_049408115.1"/>
</dbReference>
<dbReference type="InterPro" id="IPR047125">
    <property type="entry name" value="DCTN5"/>
</dbReference>
<evidence type="ECO:0000256" key="1">
    <source>
        <dbReference type="ARBA" id="ARBA00004245"/>
    </source>
</evidence>
<evidence type="ECO:0008006" key="6">
    <source>
        <dbReference type="Google" id="ProtNLM"/>
    </source>
</evidence>
<accession>A0A8J5QT87</accession>
<protein>
    <recommendedName>
        <fullName evidence="6">Dynactin subunit 5</fullName>
    </recommendedName>
</protein>
<comment type="subcellular location">
    <subcellularLocation>
        <location evidence="1">Cytoplasm</location>
        <location evidence="1">Cytoskeleton</location>
    </subcellularLocation>
</comment>
<evidence type="ECO:0000256" key="2">
    <source>
        <dbReference type="ARBA" id="ARBA00022490"/>
    </source>
</evidence>
<dbReference type="GeneID" id="73470984"/>
<dbReference type="Pfam" id="PF21711">
    <property type="entry name" value="DCTN5"/>
    <property type="match status" value="1"/>
</dbReference>
<dbReference type="EMBL" id="JAGSYN010000181">
    <property type="protein sequence ID" value="KAG7662290.1"/>
    <property type="molecule type" value="Genomic_DNA"/>
</dbReference>
<dbReference type="GO" id="GO:0005869">
    <property type="term" value="C:dynactin complex"/>
    <property type="evidence" value="ECO:0007669"/>
    <property type="project" value="TreeGrafter"/>
</dbReference>
<proteinExistence type="predicted"/>
<organism evidence="4 5">
    <name type="scientific">[Candida] subhashii</name>
    <dbReference type="NCBI Taxonomy" id="561895"/>
    <lineage>
        <taxon>Eukaryota</taxon>
        <taxon>Fungi</taxon>
        <taxon>Dikarya</taxon>
        <taxon>Ascomycota</taxon>
        <taxon>Saccharomycotina</taxon>
        <taxon>Pichiomycetes</taxon>
        <taxon>Debaryomycetaceae</taxon>
        <taxon>Spathaspora</taxon>
    </lineage>
</organism>
<evidence type="ECO:0000313" key="5">
    <source>
        <dbReference type="Proteomes" id="UP000694255"/>
    </source>
</evidence>
<dbReference type="OrthoDB" id="417208at2759"/>
<dbReference type="AlphaFoldDB" id="A0A8J5QT87"/>
<comment type="caution">
    <text evidence="4">The sequence shown here is derived from an EMBL/GenBank/DDBJ whole genome shotgun (WGS) entry which is preliminary data.</text>
</comment>
<reference evidence="4 5" key="1">
    <citation type="journal article" date="2021" name="DNA Res.">
        <title>Genome analysis of Candida subhashii reveals its hybrid nature and dual mitochondrial genome conformations.</title>
        <authorList>
            <person name="Mixao V."/>
            <person name="Hegedusova E."/>
            <person name="Saus E."/>
            <person name="Pryszcz L.P."/>
            <person name="Cillingova A."/>
            <person name="Nosek J."/>
            <person name="Gabaldon T."/>
        </authorList>
    </citation>
    <scope>NUCLEOTIDE SEQUENCE [LARGE SCALE GENOMIC DNA]</scope>
    <source>
        <strain evidence="4 5">CBS 10753</strain>
    </source>
</reference>
<dbReference type="PANTHER" id="PTHR46126">
    <property type="entry name" value="DYNACTIN SUBUNIT 5"/>
    <property type="match status" value="1"/>
</dbReference>
<gene>
    <name evidence="4" type="ORF">J8A68_004184</name>
</gene>
<keyword evidence="3" id="KW-0206">Cytoskeleton</keyword>
<keyword evidence="2" id="KW-0963">Cytoplasm</keyword>
<evidence type="ECO:0000313" key="4">
    <source>
        <dbReference type="EMBL" id="KAG7662290.1"/>
    </source>
</evidence>